<keyword evidence="4 5" id="KW-0472">Membrane</keyword>
<dbReference type="OrthoDB" id="3358017at2759"/>
<evidence type="ECO:0000256" key="4">
    <source>
        <dbReference type="ARBA" id="ARBA00023136"/>
    </source>
</evidence>
<dbReference type="PANTHER" id="PTHR31465">
    <property type="entry name" value="PROTEIN RTA1-RELATED"/>
    <property type="match status" value="1"/>
</dbReference>
<dbReference type="Pfam" id="PF04479">
    <property type="entry name" value="RTA1"/>
    <property type="match status" value="1"/>
</dbReference>
<feature type="transmembrane region" description="Helical" evidence="5">
    <location>
        <begin position="121"/>
        <end position="142"/>
    </location>
</feature>
<evidence type="ECO:0000256" key="1">
    <source>
        <dbReference type="ARBA" id="ARBA00004141"/>
    </source>
</evidence>
<feature type="transmembrane region" description="Helical" evidence="5">
    <location>
        <begin position="237"/>
        <end position="256"/>
    </location>
</feature>
<feature type="transmembrane region" description="Helical" evidence="5">
    <location>
        <begin position="198"/>
        <end position="217"/>
    </location>
</feature>
<evidence type="ECO:0000256" key="5">
    <source>
        <dbReference type="SAM" id="Phobius"/>
    </source>
</evidence>
<evidence type="ECO:0000256" key="2">
    <source>
        <dbReference type="ARBA" id="ARBA00022692"/>
    </source>
</evidence>
<evidence type="ECO:0008006" key="8">
    <source>
        <dbReference type="Google" id="ProtNLM"/>
    </source>
</evidence>
<dbReference type="AlphaFoldDB" id="A0A8H7J1J4"/>
<protein>
    <recommendedName>
        <fullName evidence="8">RTA1 like protein</fullName>
    </recommendedName>
</protein>
<feature type="transmembrane region" description="Helical" evidence="5">
    <location>
        <begin position="154"/>
        <end position="177"/>
    </location>
</feature>
<reference evidence="6" key="2">
    <citation type="submission" date="2020-09" db="EMBL/GenBank/DDBJ databases">
        <title>Reference genome assembly for Australian Ascochyta lentis isolate Al4.</title>
        <authorList>
            <person name="Lee R.C."/>
            <person name="Farfan-Caceres L.M."/>
            <person name="Debler J.W."/>
            <person name="Williams A.H."/>
            <person name="Henares B.M."/>
        </authorList>
    </citation>
    <scope>NUCLEOTIDE SEQUENCE</scope>
    <source>
        <strain evidence="6">Al4</strain>
    </source>
</reference>
<evidence type="ECO:0000256" key="3">
    <source>
        <dbReference type="ARBA" id="ARBA00022989"/>
    </source>
</evidence>
<dbReference type="Proteomes" id="UP000651452">
    <property type="component" value="Unassembled WGS sequence"/>
</dbReference>
<reference evidence="6" key="1">
    <citation type="submission" date="2018-12" db="EMBL/GenBank/DDBJ databases">
        <authorList>
            <person name="Syme R.A."/>
            <person name="Farfan-Caceres L."/>
            <person name="Lichtenzveig J."/>
        </authorList>
    </citation>
    <scope>NUCLEOTIDE SEQUENCE</scope>
    <source>
        <strain evidence="6">Al4</strain>
    </source>
</reference>
<comment type="caution">
    <text evidence="6">The sequence shown here is derived from an EMBL/GenBank/DDBJ whole genome shotgun (WGS) entry which is preliminary data.</text>
</comment>
<keyword evidence="2 5" id="KW-0812">Transmembrane</keyword>
<sequence length="265" mass="29067">MAETTSRENYFFNYKPSIAGVVIAAITFGAITALHIHQFVTTFKTTRIKILIVLSMASFNEFLGYVLRIPGSKDKPTGGLFPLSPLLLLFSPVMATSVMYYIYYKISTTVAPQNAPFKPSLLLKILSGVDVVGQLTISAGAMTAARERSNAGKGILLAGIAIHIVNVVVFTAIVVLWHRRVVVKLPAPNLTQLATSTWRDLLAVYVACGLIILRSLLRFAEFASGPNGPFQDHEAPFYIYDFLPIAIALVACLQWYKSENLRVSP</sequence>
<dbReference type="GO" id="GO:0016020">
    <property type="term" value="C:membrane"/>
    <property type="evidence" value="ECO:0007669"/>
    <property type="project" value="UniProtKB-SubCell"/>
</dbReference>
<accession>A0A8H7J1J4</accession>
<feature type="transmembrane region" description="Helical" evidence="5">
    <location>
        <begin position="79"/>
        <end position="101"/>
    </location>
</feature>
<organism evidence="6 7">
    <name type="scientific">Ascochyta lentis</name>
    <dbReference type="NCBI Taxonomy" id="205686"/>
    <lineage>
        <taxon>Eukaryota</taxon>
        <taxon>Fungi</taxon>
        <taxon>Dikarya</taxon>
        <taxon>Ascomycota</taxon>
        <taxon>Pezizomycotina</taxon>
        <taxon>Dothideomycetes</taxon>
        <taxon>Pleosporomycetidae</taxon>
        <taxon>Pleosporales</taxon>
        <taxon>Pleosporineae</taxon>
        <taxon>Didymellaceae</taxon>
        <taxon>Ascochyta</taxon>
    </lineage>
</organism>
<dbReference type="EMBL" id="RZGK01000015">
    <property type="protein sequence ID" value="KAF9693498.1"/>
    <property type="molecule type" value="Genomic_DNA"/>
</dbReference>
<gene>
    <name evidence="6" type="ORF">EKO04_008550</name>
</gene>
<dbReference type="PANTHER" id="PTHR31465:SF1">
    <property type="entry name" value="PROTEIN RTA1-RELATED"/>
    <property type="match status" value="1"/>
</dbReference>
<dbReference type="InterPro" id="IPR007568">
    <property type="entry name" value="RTA1"/>
</dbReference>
<proteinExistence type="predicted"/>
<keyword evidence="3 5" id="KW-1133">Transmembrane helix</keyword>
<comment type="subcellular location">
    <subcellularLocation>
        <location evidence="1">Membrane</location>
        <topology evidence="1">Multi-pass membrane protein</topology>
    </subcellularLocation>
</comment>
<feature type="transmembrane region" description="Helical" evidence="5">
    <location>
        <begin position="48"/>
        <end position="67"/>
    </location>
</feature>
<feature type="transmembrane region" description="Helical" evidence="5">
    <location>
        <begin position="17"/>
        <end position="36"/>
    </location>
</feature>
<name>A0A8H7J1J4_9PLEO</name>
<evidence type="ECO:0000313" key="6">
    <source>
        <dbReference type="EMBL" id="KAF9693498.1"/>
    </source>
</evidence>
<evidence type="ECO:0000313" key="7">
    <source>
        <dbReference type="Proteomes" id="UP000651452"/>
    </source>
</evidence>
<keyword evidence="7" id="KW-1185">Reference proteome</keyword>